<protein>
    <submittedName>
        <fullName evidence="2">Uncharacterized protein</fullName>
    </submittedName>
</protein>
<proteinExistence type="predicted"/>
<sequence>MRRTAVRQNRSVNQTLNGEPSTLPVGVSSEPTAEESIKLVCVPTLSEHDVPIAAIVLPKETASGLFTILVEGSFGGRQLVKAKVANVVEAAAPVEASRTGTLATGAREGQVAPLLPSTSKAPFACSGASTSDWRPRSASSSWVALSVATEEMCYIELQSVESRSEDSNCQILV</sequence>
<accession>A0AAD3SSA1</accession>
<dbReference type="Proteomes" id="UP001279734">
    <property type="component" value="Unassembled WGS sequence"/>
</dbReference>
<evidence type="ECO:0000313" key="3">
    <source>
        <dbReference type="Proteomes" id="UP001279734"/>
    </source>
</evidence>
<dbReference type="AlphaFoldDB" id="A0AAD3SSA1"/>
<organism evidence="2 3">
    <name type="scientific">Nepenthes gracilis</name>
    <name type="common">Slender pitcher plant</name>
    <dbReference type="NCBI Taxonomy" id="150966"/>
    <lineage>
        <taxon>Eukaryota</taxon>
        <taxon>Viridiplantae</taxon>
        <taxon>Streptophyta</taxon>
        <taxon>Embryophyta</taxon>
        <taxon>Tracheophyta</taxon>
        <taxon>Spermatophyta</taxon>
        <taxon>Magnoliopsida</taxon>
        <taxon>eudicotyledons</taxon>
        <taxon>Gunneridae</taxon>
        <taxon>Pentapetalae</taxon>
        <taxon>Caryophyllales</taxon>
        <taxon>Nepenthaceae</taxon>
        <taxon>Nepenthes</taxon>
    </lineage>
</organism>
<gene>
    <name evidence="2" type="ORF">Nepgr_018944</name>
</gene>
<feature type="compositionally biased region" description="Polar residues" evidence="1">
    <location>
        <begin position="1"/>
        <end position="20"/>
    </location>
</feature>
<reference evidence="2" key="1">
    <citation type="submission" date="2023-05" db="EMBL/GenBank/DDBJ databases">
        <title>Nepenthes gracilis genome sequencing.</title>
        <authorList>
            <person name="Fukushima K."/>
        </authorList>
    </citation>
    <scope>NUCLEOTIDE SEQUENCE</scope>
    <source>
        <strain evidence="2">SING2019-196</strain>
    </source>
</reference>
<dbReference type="EMBL" id="BSYO01000017">
    <property type="protein sequence ID" value="GMH17103.1"/>
    <property type="molecule type" value="Genomic_DNA"/>
</dbReference>
<comment type="caution">
    <text evidence="2">The sequence shown here is derived from an EMBL/GenBank/DDBJ whole genome shotgun (WGS) entry which is preliminary data.</text>
</comment>
<evidence type="ECO:0000256" key="1">
    <source>
        <dbReference type="SAM" id="MobiDB-lite"/>
    </source>
</evidence>
<keyword evidence="3" id="KW-1185">Reference proteome</keyword>
<name>A0AAD3SSA1_NEPGR</name>
<evidence type="ECO:0000313" key="2">
    <source>
        <dbReference type="EMBL" id="GMH17103.1"/>
    </source>
</evidence>
<feature type="region of interest" description="Disordered" evidence="1">
    <location>
        <begin position="1"/>
        <end position="30"/>
    </location>
</feature>